<reference evidence="3" key="1">
    <citation type="submission" date="2021-01" db="EMBL/GenBank/DDBJ databases">
        <authorList>
            <consortium name="Genoscope - CEA"/>
            <person name="William W."/>
        </authorList>
    </citation>
    <scope>NUCLEOTIDE SEQUENCE</scope>
</reference>
<dbReference type="Pfam" id="PF02991">
    <property type="entry name" value="ATG8"/>
    <property type="match status" value="1"/>
</dbReference>
<organism evidence="3 4">
    <name type="scientific">Paramecium sonneborni</name>
    <dbReference type="NCBI Taxonomy" id="65129"/>
    <lineage>
        <taxon>Eukaryota</taxon>
        <taxon>Sar</taxon>
        <taxon>Alveolata</taxon>
        <taxon>Ciliophora</taxon>
        <taxon>Intramacronucleata</taxon>
        <taxon>Oligohymenophorea</taxon>
        <taxon>Peniculida</taxon>
        <taxon>Parameciidae</taxon>
        <taxon>Paramecium</taxon>
    </lineage>
</organism>
<dbReference type="Proteomes" id="UP000692954">
    <property type="component" value="Unassembled WGS sequence"/>
</dbReference>
<dbReference type="FunFam" id="3.10.20.90:FF:000564">
    <property type="entry name" value="Autophagy-related protein"/>
    <property type="match status" value="1"/>
</dbReference>
<dbReference type="PANTHER" id="PTHR10969">
    <property type="entry name" value="MICROTUBULE-ASSOCIATED PROTEINS 1A/1B LIGHT CHAIN 3-RELATED"/>
    <property type="match status" value="1"/>
</dbReference>
<dbReference type="OrthoDB" id="6738456at2759"/>
<name>A0A8S1RH15_9CILI</name>
<gene>
    <name evidence="3" type="ORF">PSON_ATCC_30995.1.T1680044</name>
</gene>
<dbReference type="GO" id="GO:0006914">
    <property type="term" value="P:autophagy"/>
    <property type="evidence" value="ECO:0007669"/>
    <property type="project" value="UniProtKB-KW"/>
</dbReference>
<evidence type="ECO:0000313" key="4">
    <source>
        <dbReference type="Proteomes" id="UP000692954"/>
    </source>
</evidence>
<evidence type="ECO:0000313" key="3">
    <source>
        <dbReference type="EMBL" id="CAD8126543.1"/>
    </source>
</evidence>
<keyword evidence="4" id="KW-1185">Reference proteome</keyword>
<keyword evidence="1" id="KW-0449">Lipoprotein</keyword>
<evidence type="ECO:0000256" key="2">
    <source>
        <dbReference type="RuleBase" id="RU004384"/>
    </source>
</evidence>
<sequence length="139" mass="16486">MLQKKLNLMGLVNDDLFEYSKIFNLEERKRKYENVIKHTGDQRILVVLEKHKKASIKNQNLKQAQYQLFAINKSKTLVEFMEYVKQNAGIDVSTSIFLYCNNQILMMKAEMTVGNIYDQFKNKEDQHLYIKYANFETFG</sequence>
<evidence type="ECO:0000256" key="1">
    <source>
        <dbReference type="PIRSR" id="PIRSR604241-50"/>
    </source>
</evidence>
<dbReference type="InterPro" id="IPR004241">
    <property type="entry name" value="Atg8-like"/>
</dbReference>
<protein>
    <recommendedName>
        <fullName evidence="2">Autophagy-related protein</fullName>
    </recommendedName>
</protein>
<dbReference type="EMBL" id="CAJJDN010000168">
    <property type="protein sequence ID" value="CAD8126543.1"/>
    <property type="molecule type" value="Genomic_DNA"/>
</dbReference>
<comment type="caution">
    <text evidence="3">The sequence shown here is derived from an EMBL/GenBank/DDBJ whole genome shotgun (WGS) entry which is preliminary data.</text>
</comment>
<comment type="similarity">
    <text evidence="2">Belongs to the ATG8 family.</text>
</comment>
<proteinExistence type="inferred from homology"/>
<dbReference type="AlphaFoldDB" id="A0A8S1RH15"/>
<accession>A0A8S1RH15</accession>
<feature type="lipid moiety-binding region" description="Phosphatidylserine amidated glycine; alternate" evidence="1">
    <location>
        <position position="139"/>
    </location>
</feature>
<keyword evidence="2" id="KW-0072">Autophagy</keyword>